<dbReference type="OrthoDB" id="8890589at2759"/>
<gene>
    <name evidence="3" type="primary">ggr-1</name>
    <name evidence="3" type="ORF">Tcan_13602</name>
</gene>
<dbReference type="EMBL" id="JPKZ01000627">
    <property type="protein sequence ID" value="KHN86391.1"/>
    <property type="molecule type" value="Genomic_DNA"/>
</dbReference>
<accession>A0A0B2VS70</accession>
<reference evidence="3 4" key="1">
    <citation type="submission" date="2014-11" db="EMBL/GenBank/DDBJ databases">
        <title>Genetic blueprint of the zoonotic pathogen Toxocara canis.</title>
        <authorList>
            <person name="Zhu X.-Q."/>
            <person name="Korhonen P.K."/>
            <person name="Cai H."/>
            <person name="Young N.D."/>
            <person name="Nejsum P."/>
            <person name="von Samson-Himmelstjerna G."/>
            <person name="Boag P.R."/>
            <person name="Tan P."/>
            <person name="Li Q."/>
            <person name="Min J."/>
            <person name="Yang Y."/>
            <person name="Wang X."/>
            <person name="Fang X."/>
            <person name="Hall R.S."/>
            <person name="Hofmann A."/>
            <person name="Sternberg P.W."/>
            <person name="Jex A.R."/>
            <person name="Gasser R.B."/>
        </authorList>
    </citation>
    <scope>NUCLEOTIDE SEQUENCE [LARGE SCALE GENOMIC DNA]</scope>
    <source>
        <strain evidence="3">PN_DK_2014</strain>
    </source>
</reference>
<keyword evidence="4" id="KW-1185">Reference proteome</keyword>
<comment type="caution">
    <text evidence="3">The sequence shown here is derived from an EMBL/GenBank/DDBJ whole genome shotgun (WGS) entry which is preliminary data.</text>
</comment>
<dbReference type="Pfam" id="PF02931">
    <property type="entry name" value="Neur_chan_LBD"/>
    <property type="match status" value="2"/>
</dbReference>
<feature type="chain" id="PRO_5002080318" evidence="1">
    <location>
        <begin position="21"/>
        <end position="181"/>
    </location>
</feature>
<protein>
    <submittedName>
        <fullName evidence="3">Glycine receptor subunit beta-type 4</fullName>
    </submittedName>
</protein>
<dbReference type="SUPFAM" id="SSF63712">
    <property type="entry name" value="Nicotinic receptor ligand binding domain-like"/>
    <property type="match status" value="2"/>
</dbReference>
<proteinExistence type="predicted"/>
<dbReference type="AlphaFoldDB" id="A0A0B2VS70"/>
<keyword evidence="1" id="KW-0732">Signal</keyword>
<evidence type="ECO:0000259" key="2">
    <source>
        <dbReference type="Pfam" id="PF02931"/>
    </source>
</evidence>
<dbReference type="InterPro" id="IPR036734">
    <property type="entry name" value="Neur_chan_lig-bd_sf"/>
</dbReference>
<dbReference type="Gene3D" id="2.70.170.10">
    <property type="entry name" value="Neurotransmitter-gated ion-channel ligand-binding domain"/>
    <property type="match status" value="2"/>
</dbReference>
<dbReference type="GO" id="GO:0005230">
    <property type="term" value="F:extracellular ligand-gated monoatomic ion channel activity"/>
    <property type="evidence" value="ECO:0007669"/>
    <property type="project" value="InterPro"/>
</dbReference>
<evidence type="ECO:0000313" key="4">
    <source>
        <dbReference type="Proteomes" id="UP000031036"/>
    </source>
</evidence>
<evidence type="ECO:0000313" key="3">
    <source>
        <dbReference type="EMBL" id="KHN86391.1"/>
    </source>
</evidence>
<organism evidence="3 4">
    <name type="scientific">Toxocara canis</name>
    <name type="common">Canine roundworm</name>
    <dbReference type="NCBI Taxonomy" id="6265"/>
    <lineage>
        <taxon>Eukaryota</taxon>
        <taxon>Metazoa</taxon>
        <taxon>Ecdysozoa</taxon>
        <taxon>Nematoda</taxon>
        <taxon>Chromadorea</taxon>
        <taxon>Rhabditida</taxon>
        <taxon>Spirurina</taxon>
        <taxon>Ascaridomorpha</taxon>
        <taxon>Ascaridoidea</taxon>
        <taxon>Toxocaridae</taxon>
        <taxon>Toxocara</taxon>
    </lineage>
</organism>
<keyword evidence="3" id="KW-0675">Receptor</keyword>
<feature type="domain" description="Neurotransmitter-gated ion-channel ligand-binding" evidence="2">
    <location>
        <begin position="118"/>
        <end position="180"/>
    </location>
</feature>
<dbReference type="Proteomes" id="UP000031036">
    <property type="component" value="Unassembled WGS sequence"/>
</dbReference>
<feature type="signal peptide" evidence="1">
    <location>
        <begin position="1"/>
        <end position="20"/>
    </location>
</feature>
<dbReference type="STRING" id="6265.A0A0B2VS70"/>
<name>A0A0B2VS70_TOXCA</name>
<evidence type="ECO:0000256" key="1">
    <source>
        <dbReference type="SAM" id="SignalP"/>
    </source>
</evidence>
<feature type="domain" description="Neurotransmitter-gated ion-channel ligand-binding" evidence="2">
    <location>
        <begin position="48"/>
        <end position="115"/>
    </location>
</feature>
<dbReference type="GO" id="GO:0016020">
    <property type="term" value="C:membrane"/>
    <property type="evidence" value="ECO:0007669"/>
    <property type="project" value="InterPro"/>
</dbReference>
<sequence length="181" mass="21449">MMRHHVVVLLVSILLSFANAEDFVPLTREFIAMLKNESTYNRYATPTQFIGVLANVTDYHLDMYFQQAWKDPRLAHNYSGKMLVRDKAVFELMWHPDLYFANARHATFQEITDDNFLAWKDPRLAHNYSGKMLVRDKAVFELMWHPDLYFANARHATFQEITDDNFLVWVDSDGRVFYDCR</sequence>
<dbReference type="InterPro" id="IPR006202">
    <property type="entry name" value="Neur_chan_lig-bd"/>
</dbReference>